<dbReference type="GO" id="GO:0005509">
    <property type="term" value="F:calcium ion binding"/>
    <property type="evidence" value="ECO:0007669"/>
    <property type="project" value="InterPro"/>
</dbReference>
<evidence type="ECO:0000256" key="9">
    <source>
        <dbReference type="RuleBase" id="RU361236"/>
    </source>
</evidence>
<evidence type="ECO:0000256" key="5">
    <source>
        <dbReference type="PIRSR" id="PIRSR601211-1"/>
    </source>
</evidence>
<keyword evidence="4 7" id="KW-1015">Disulfide bond</keyword>
<comment type="caution">
    <text evidence="11">The sequence shown here is derived from an EMBL/GenBank/DDBJ whole genome shotgun (WGS) entry which is preliminary data.</text>
</comment>
<dbReference type="InterPro" id="IPR033989">
    <property type="entry name" value="CD209-like_CTLD"/>
</dbReference>
<evidence type="ECO:0000256" key="7">
    <source>
        <dbReference type="PIRSR" id="PIRSR601211-3"/>
    </source>
</evidence>
<comment type="subcellular location">
    <subcellularLocation>
        <location evidence="1 9">Secreted</location>
    </subcellularLocation>
</comment>
<dbReference type="InterPro" id="IPR001304">
    <property type="entry name" value="C-type_lectin-like"/>
</dbReference>
<feature type="disulfide bond" evidence="7">
    <location>
        <begin position="209"/>
        <end position="225"/>
    </location>
</feature>
<dbReference type="SMART" id="SM00085">
    <property type="entry name" value="PA2c"/>
    <property type="match status" value="1"/>
</dbReference>
<dbReference type="EC" id="3.1.1.4" evidence="9"/>
<evidence type="ECO:0000256" key="3">
    <source>
        <dbReference type="ARBA" id="ARBA00022734"/>
    </source>
</evidence>
<keyword evidence="6" id="KW-0479">Metal-binding</keyword>
<comment type="cofactor">
    <cofactor evidence="6">
        <name>Ca(2+)</name>
        <dbReference type="ChEBI" id="CHEBI:29108"/>
    </cofactor>
    <text evidence="6">Binds 1 Ca(2+) ion per subunit.</text>
</comment>
<organism evidence="11 12">
    <name type="scientific">Oryzias melastigma</name>
    <name type="common">Marine medaka</name>
    <dbReference type="NCBI Taxonomy" id="30732"/>
    <lineage>
        <taxon>Eukaryota</taxon>
        <taxon>Metazoa</taxon>
        <taxon>Chordata</taxon>
        <taxon>Craniata</taxon>
        <taxon>Vertebrata</taxon>
        <taxon>Euteleostomi</taxon>
        <taxon>Actinopterygii</taxon>
        <taxon>Neopterygii</taxon>
        <taxon>Teleostei</taxon>
        <taxon>Neoteleostei</taxon>
        <taxon>Acanthomorphata</taxon>
        <taxon>Ovalentaria</taxon>
        <taxon>Atherinomorphae</taxon>
        <taxon>Beloniformes</taxon>
        <taxon>Adrianichthyidae</taxon>
        <taxon>Oryziinae</taxon>
        <taxon>Oryzias</taxon>
    </lineage>
</organism>
<feature type="binding site" evidence="6">
    <location>
        <position position="212"/>
    </location>
    <ligand>
        <name>Ca(2+)</name>
        <dbReference type="ChEBI" id="CHEBI:29108"/>
    </ligand>
</feature>
<reference evidence="11" key="1">
    <citation type="journal article" name="BMC Genomics">
        <title>Long-read sequencing and de novo genome assembly of marine medaka (Oryzias melastigma).</title>
        <authorList>
            <person name="Liang P."/>
            <person name="Saqib H.S.A."/>
            <person name="Ni X."/>
            <person name="Shen Y."/>
        </authorList>
    </citation>
    <scope>NUCLEOTIDE SEQUENCE</scope>
    <source>
        <strain evidence="11">Bigg-433</strain>
    </source>
</reference>
<accession>A0A834F738</accession>
<dbReference type="Gene3D" id="1.20.90.10">
    <property type="entry name" value="Phospholipase A2 domain"/>
    <property type="match status" value="1"/>
</dbReference>
<dbReference type="PROSITE" id="PS50041">
    <property type="entry name" value="C_TYPE_LECTIN_2"/>
    <property type="match status" value="1"/>
</dbReference>
<dbReference type="InterPro" id="IPR016186">
    <property type="entry name" value="C-type_lectin-like/link_sf"/>
</dbReference>
<dbReference type="PROSITE" id="PS00118">
    <property type="entry name" value="PA2_HIS"/>
    <property type="match status" value="1"/>
</dbReference>
<dbReference type="EMBL" id="WKFB01000419">
    <property type="protein sequence ID" value="KAF6723554.1"/>
    <property type="molecule type" value="Genomic_DNA"/>
</dbReference>
<comment type="similarity">
    <text evidence="8">Belongs to the phospholipase A2 family.</text>
</comment>
<sequence>MEHQYQPFGPLDESSVFRRNSEAAQTGSCREGWASFQGSCYWLSSTTATWKKAEETCRSHGAHLLVVNSAEELDFISQIVVVIFHYWIGLVEPHQEGEWTWVDGTDFSSTPTFWAEGQPDNWDFRENGEDCGQLHASVKRIRKLWNDADCNLSYSSFVVMDFKACLLLLTVCVVTGVPAPKALWDFAEMIRCVQPDVSPLRYNNYGCWCGRGGSGTPVDDLDKCCEGHDKCYQSSRKAPGCTSPLKNPYILDYDFSCQNHQITCSGSNDKCEAAVCRCDQTAVNCFANNTYNPQNKDLDRDVHCVP</sequence>
<dbReference type="InterPro" id="IPR036444">
    <property type="entry name" value="PLipase_A2_dom_sf"/>
</dbReference>
<dbReference type="PROSITE" id="PS00119">
    <property type="entry name" value="PA2_ASP"/>
    <property type="match status" value="1"/>
</dbReference>
<dbReference type="InterPro" id="IPR016187">
    <property type="entry name" value="CTDL_fold"/>
</dbReference>
<dbReference type="CDD" id="cd00125">
    <property type="entry name" value="PLA2c"/>
    <property type="match status" value="1"/>
</dbReference>
<dbReference type="GO" id="GO:0047498">
    <property type="term" value="F:calcium-dependent phospholipase A2 activity"/>
    <property type="evidence" value="ECO:0007669"/>
    <property type="project" value="TreeGrafter"/>
</dbReference>
<feature type="disulfide bond" evidence="7">
    <location>
        <begin position="264"/>
        <end position="276"/>
    </location>
</feature>
<keyword evidence="9" id="KW-0378">Hydrolase</keyword>
<feature type="disulfide bond" evidence="7">
    <location>
        <begin position="231"/>
        <end position="278"/>
    </location>
</feature>
<evidence type="ECO:0000259" key="10">
    <source>
        <dbReference type="PROSITE" id="PS50041"/>
    </source>
</evidence>
<feature type="active site" evidence="5">
    <location>
        <position position="228"/>
    </location>
</feature>
<dbReference type="Gene3D" id="3.10.100.10">
    <property type="entry name" value="Mannose-Binding Protein A, subunit A"/>
    <property type="match status" value="1"/>
</dbReference>
<dbReference type="InterPro" id="IPR033113">
    <property type="entry name" value="PLA2_histidine"/>
</dbReference>
<protein>
    <recommendedName>
        <fullName evidence="9">Phospholipase A2</fullName>
        <ecNumber evidence="9">3.1.1.4</ecNumber>
    </recommendedName>
</protein>
<evidence type="ECO:0000256" key="8">
    <source>
        <dbReference type="RuleBase" id="RU003654"/>
    </source>
</evidence>
<evidence type="ECO:0000256" key="2">
    <source>
        <dbReference type="ARBA" id="ARBA00022525"/>
    </source>
</evidence>
<feature type="binding site" evidence="6">
    <location>
        <position position="229"/>
    </location>
    <ligand>
        <name>Ca(2+)</name>
        <dbReference type="ChEBI" id="CHEBI:29108"/>
    </ligand>
</feature>
<dbReference type="Pfam" id="PF00059">
    <property type="entry name" value="Lectin_C"/>
    <property type="match status" value="1"/>
</dbReference>
<comment type="catalytic activity">
    <reaction evidence="9">
        <text>a 1,2-diacyl-sn-glycero-3-phosphocholine + H2O = a 1-acyl-sn-glycero-3-phosphocholine + a fatty acid + H(+)</text>
        <dbReference type="Rhea" id="RHEA:15801"/>
        <dbReference type="ChEBI" id="CHEBI:15377"/>
        <dbReference type="ChEBI" id="CHEBI:15378"/>
        <dbReference type="ChEBI" id="CHEBI:28868"/>
        <dbReference type="ChEBI" id="CHEBI:57643"/>
        <dbReference type="ChEBI" id="CHEBI:58168"/>
        <dbReference type="EC" id="3.1.1.4"/>
    </reaction>
</comment>
<dbReference type="InterPro" id="IPR033112">
    <property type="entry name" value="PLA2_Asp_AS"/>
</dbReference>
<dbReference type="CDD" id="cd03590">
    <property type="entry name" value="CLECT_DC-SIGN_like"/>
    <property type="match status" value="1"/>
</dbReference>
<dbReference type="PANTHER" id="PTHR11716:SF94">
    <property type="entry name" value="PHOSPHOLIPASE A2"/>
    <property type="match status" value="1"/>
</dbReference>
<evidence type="ECO:0000256" key="1">
    <source>
        <dbReference type="ARBA" id="ARBA00004613"/>
    </source>
</evidence>
<dbReference type="InterPro" id="IPR001211">
    <property type="entry name" value="PLA2"/>
</dbReference>
<dbReference type="PANTHER" id="PTHR11716">
    <property type="entry name" value="PHOSPHOLIPASE A2 FAMILY MEMBER"/>
    <property type="match status" value="1"/>
</dbReference>
<dbReference type="GO" id="GO:0030246">
    <property type="term" value="F:carbohydrate binding"/>
    <property type="evidence" value="ECO:0007669"/>
    <property type="project" value="UniProtKB-KW"/>
</dbReference>
<keyword evidence="3" id="KW-0430">Lectin</keyword>
<dbReference type="GO" id="GO:0006644">
    <property type="term" value="P:phospholipid metabolic process"/>
    <property type="evidence" value="ECO:0007669"/>
    <property type="project" value="InterPro"/>
</dbReference>
<evidence type="ECO:0000256" key="4">
    <source>
        <dbReference type="ARBA" id="ARBA00023157"/>
    </source>
</evidence>
<dbReference type="SUPFAM" id="SSF56436">
    <property type="entry name" value="C-type lectin-like"/>
    <property type="match status" value="1"/>
</dbReference>
<name>A0A834F738_ORYME</name>
<keyword evidence="6 9" id="KW-0106">Calcium</keyword>
<feature type="domain" description="C-type lectin" evidence="10">
    <location>
        <begin position="36"/>
        <end position="151"/>
    </location>
</feature>
<keyword evidence="9" id="KW-0443">Lipid metabolism</keyword>
<dbReference type="Proteomes" id="UP000646548">
    <property type="component" value="Unassembled WGS sequence"/>
</dbReference>
<evidence type="ECO:0000313" key="12">
    <source>
        <dbReference type="Proteomes" id="UP000646548"/>
    </source>
</evidence>
<dbReference type="SMART" id="SM00034">
    <property type="entry name" value="CLECT"/>
    <property type="match status" value="1"/>
</dbReference>
<dbReference type="PRINTS" id="PR00389">
    <property type="entry name" value="PHPHLIPASEA2"/>
</dbReference>
<dbReference type="AlphaFoldDB" id="A0A834F738"/>
<keyword evidence="2 9" id="KW-0964">Secreted</keyword>
<proteinExistence type="inferred from homology"/>
<feature type="disulfide bond" evidence="7">
    <location>
        <begin position="224"/>
        <end position="285"/>
    </location>
</feature>
<feature type="binding site" evidence="6">
    <location>
        <position position="210"/>
    </location>
    <ligand>
        <name>Ca(2+)</name>
        <dbReference type="ChEBI" id="CHEBI:29108"/>
    </ligand>
</feature>
<feature type="disulfide bond" evidence="7">
    <location>
        <begin position="241"/>
        <end position="271"/>
    </location>
</feature>
<dbReference type="GO" id="GO:0016042">
    <property type="term" value="P:lipid catabolic process"/>
    <property type="evidence" value="ECO:0007669"/>
    <property type="project" value="InterPro"/>
</dbReference>
<feature type="active site" evidence="5">
    <location>
        <position position="279"/>
    </location>
</feature>
<dbReference type="SUPFAM" id="SSF48619">
    <property type="entry name" value="Phospholipase A2, PLA2"/>
    <property type="match status" value="1"/>
</dbReference>
<dbReference type="GO" id="GO:0005576">
    <property type="term" value="C:extracellular region"/>
    <property type="evidence" value="ECO:0007669"/>
    <property type="project" value="UniProtKB-SubCell"/>
</dbReference>
<gene>
    <name evidence="11" type="ORF">FQA47_017063</name>
</gene>
<dbReference type="InterPro" id="IPR016090">
    <property type="entry name" value="PLA2-like_dom"/>
</dbReference>
<evidence type="ECO:0000256" key="6">
    <source>
        <dbReference type="PIRSR" id="PIRSR601211-2"/>
    </source>
</evidence>
<dbReference type="Pfam" id="PF00068">
    <property type="entry name" value="Phospholip_A2_1"/>
    <property type="match status" value="1"/>
</dbReference>
<evidence type="ECO:0000313" key="11">
    <source>
        <dbReference type="EMBL" id="KAF6723554.1"/>
    </source>
</evidence>
<dbReference type="FunFam" id="1.20.90.10:FF:000007">
    <property type="entry name" value="Acidic phospholipase A2"/>
    <property type="match status" value="1"/>
</dbReference>
<dbReference type="GO" id="GO:0050482">
    <property type="term" value="P:arachidonate secretion"/>
    <property type="evidence" value="ECO:0007669"/>
    <property type="project" value="InterPro"/>
</dbReference>
<dbReference type="GO" id="GO:0005543">
    <property type="term" value="F:phospholipid binding"/>
    <property type="evidence" value="ECO:0007669"/>
    <property type="project" value="TreeGrafter"/>
</dbReference>